<evidence type="ECO:0000313" key="4">
    <source>
        <dbReference type="EMBL" id="OQE25212.1"/>
    </source>
</evidence>
<comment type="caution">
    <text evidence="4">The sequence shown here is derived from an EMBL/GenBank/DDBJ whole genome shotgun (WGS) entry which is preliminary data.</text>
</comment>
<dbReference type="GO" id="GO:0016405">
    <property type="term" value="F:CoA-ligase activity"/>
    <property type="evidence" value="ECO:0007669"/>
    <property type="project" value="TreeGrafter"/>
</dbReference>
<dbReference type="Pfam" id="PF00501">
    <property type="entry name" value="AMP-binding"/>
    <property type="match status" value="1"/>
</dbReference>
<proteinExistence type="inferred from homology"/>
<keyword evidence="5" id="KW-1185">Reference proteome</keyword>
<feature type="domain" description="AMP-dependent synthetase/ligase" evidence="3">
    <location>
        <begin position="36"/>
        <end position="143"/>
    </location>
</feature>
<accession>A0A1V6TFS8</accession>
<dbReference type="PANTHER" id="PTHR24096">
    <property type="entry name" value="LONG-CHAIN-FATTY-ACID--COA LIGASE"/>
    <property type="match status" value="1"/>
</dbReference>
<dbReference type="SUPFAM" id="SSF56801">
    <property type="entry name" value="Acetyl-CoA synthetase-like"/>
    <property type="match status" value="1"/>
</dbReference>
<gene>
    <name evidence="4" type="ORF">PENSTE_c006G09318</name>
</gene>
<dbReference type="OrthoDB" id="4117334at2759"/>
<comment type="similarity">
    <text evidence="1">Belongs to the ATP-dependent AMP-binding enzyme family.</text>
</comment>
<dbReference type="Gene3D" id="3.40.50.12780">
    <property type="entry name" value="N-terminal domain of ligase-like"/>
    <property type="match status" value="1"/>
</dbReference>
<evidence type="ECO:0000313" key="5">
    <source>
        <dbReference type="Proteomes" id="UP000191285"/>
    </source>
</evidence>
<dbReference type="STRING" id="303698.A0A1V6TFS8"/>
<reference evidence="5" key="1">
    <citation type="journal article" date="2017" name="Nat. Microbiol.">
        <title>Global analysis of biosynthetic gene clusters reveals vast potential of secondary metabolite production in Penicillium species.</title>
        <authorList>
            <person name="Nielsen J.C."/>
            <person name="Grijseels S."/>
            <person name="Prigent S."/>
            <person name="Ji B."/>
            <person name="Dainat J."/>
            <person name="Nielsen K.F."/>
            <person name="Frisvad J.C."/>
            <person name="Workman M."/>
            <person name="Nielsen J."/>
        </authorList>
    </citation>
    <scope>NUCLEOTIDE SEQUENCE [LARGE SCALE GENOMIC DNA]</scope>
    <source>
        <strain evidence="5">IBT 24891</strain>
    </source>
</reference>
<protein>
    <recommendedName>
        <fullName evidence="3">AMP-dependent synthetase/ligase domain-containing protein</fullName>
    </recommendedName>
</protein>
<dbReference type="EMBL" id="MLKD01000006">
    <property type="protein sequence ID" value="OQE25212.1"/>
    <property type="molecule type" value="Genomic_DNA"/>
</dbReference>
<dbReference type="AlphaFoldDB" id="A0A1V6TFS8"/>
<organism evidence="4 5">
    <name type="scientific">Penicillium steckii</name>
    <dbReference type="NCBI Taxonomy" id="303698"/>
    <lineage>
        <taxon>Eukaryota</taxon>
        <taxon>Fungi</taxon>
        <taxon>Dikarya</taxon>
        <taxon>Ascomycota</taxon>
        <taxon>Pezizomycotina</taxon>
        <taxon>Eurotiomycetes</taxon>
        <taxon>Eurotiomycetidae</taxon>
        <taxon>Eurotiales</taxon>
        <taxon>Aspergillaceae</taxon>
        <taxon>Penicillium</taxon>
    </lineage>
</organism>
<evidence type="ECO:0000256" key="1">
    <source>
        <dbReference type="ARBA" id="ARBA00006432"/>
    </source>
</evidence>
<sequence>MSIYKSPVIPIHDVSDLSIPQFMTQYNPDEVPASKTVHVENISNETITYGSLRDQAARAAWGLRMNLGLQPGDTLLALVNNSNAFVLLAHATWWAGAIFAPLNTSATQDDIAHAIKITSPMHIVTIEEKLNAVQSVLESLSKTNIKIATIRCKVGSIPQFPEDIIGQTTTESL</sequence>
<dbReference type="PANTHER" id="PTHR24096:SF149">
    <property type="entry name" value="AMP-BINDING DOMAIN-CONTAINING PROTEIN-RELATED"/>
    <property type="match status" value="1"/>
</dbReference>
<dbReference type="Proteomes" id="UP000191285">
    <property type="component" value="Unassembled WGS sequence"/>
</dbReference>
<evidence type="ECO:0000256" key="2">
    <source>
        <dbReference type="ARBA" id="ARBA00022598"/>
    </source>
</evidence>
<dbReference type="InterPro" id="IPR000873">
    <property type="entry name" value="AMP-dep_synth/lig_dom"/>
</dbReference>
<name>A0A1V6TFS8_9EURO</name>
<keyword evidence="2" id="KW-0436">Ligase</keyword>
<dbReference type="InterPro" id="IPR042099">
    <property type="entry name" value="ANL_N_sf"/>
</dbReference>
<evidence type="ECO:0000259" key="3">
    <source>
        <dbReference type="Pfam" id="PF00501"/>
    </source>
</evidence>